<dbReference type="PANTHER" id="PTHR36030">
    <property type="entry name" value="CALMODULIN-BINDING DOMAIN-CONTAINING PROTEIN"/>
    <property type="match status" value="1"/>
</dbReference>
<dbReference type="AlphaFoldDB" id="A0A5N6R1N8"/>
<name>A0A5N6R1N8_9ROSI</name>
<accession>A0A5N6R1N8</accession>
<keyword evidence="3" id="KW-1185">Reference proteome</keyword>
<evidence type="ECO:0000256" key="1">
    <source>
        <dbReference type="SAM" id="MobiDB-lite"/>
    </source>
</evidence>
<proteinExistence type="predicted"/>
<dbReference type="Proteomes" id="UP000327013">
    <property type="component" value="Chromosome 3"/>
</dbReference>
<gene>
    <name evidence="2" type="ORF">FH972_009380</name>
</gene>
<sequence>MSKMERNQKRRGFMKSILSIVAKPSAPVQCSSKVKPSPPSQPRQSGHVRFYKEEISSAKIPPSMPRTFSAAKPVAGFYGSSTTGVFNDYGGDENVDMKAANYISNVRERFKLANVDLGHRMR</sequence>
<reference evidence="2 3" key="1">
    <citation type="submission" date="2019-06" db="EMBL/GenBank/DDBJ databases">
        <title>A chromosomal-level reference genome of Carpinus fangiana (Coryloideae, Betulaceae).</title>
        <authorList>
            <person name="Yang X."/>
            <person name="Wang Z."/>
            <person name="Zhang L."/>
            <person name="Hao G."/>
            <person name="Liu J."/>
            <person name="Yang Y."/>
        </authorList>
    </citation>
    <scope>NUCLEOTIDE SEQUENCE [LARGE SCALE GENOMIC DNA]</scope>
    <source>
        <strain evidence="2">Cfa_2016G</strain>
        <tissue evidence="2">Leaf</tissue>
    </source>
</reference>
<dbReference type="OrthoDB" id="911847at2759"/>
<evidence type="ECO:0000313" key="3">
    <source>
        <dbReference type="Proteomes" id="UP000327013"/>
    </source>
</evidence>
<dbReference type="PANTHER" id="PTHR36030:SF2">
    <property type="entry name" value="DUF4005 DOMAIN-CONTAINING PROTEIN"/>
    <property type="match status" value="1"/>
</dbReference>
<organism evidence="2 3">
    <name type="scientific">Carpinus fangiana</name>
    <dbReference type="NCBI Taxonomy" id="176857"/>
    <lineage>
        <taxon>Eukaryota</taxon>
        <taxon>Viridiplantae</taxon>
        <taxon>Streptophyta</taxon>
        <taxon>Embryophyta</taxon>
        <taxon>Tracheophyta</taxon>
        <taxon>Spermatophyta</taxon>
        <taxon>Magnoliopsida</taxon>
        <taxon>eudicotyledons</taxon>
        <taxon>Gunneridae</taxon>
        <taxon>Pentapetalae</taxon>
        <taxon>rosids</taxon>
        <taxon>fabids</taxon>
        <taxon>Fagales</taxon>
        <taxon>Betulaceae</taxon>
        <taxon>Carpinus</taxon>
    </lineage>
</organism>
<dbReference type="EMBL" id="CM017323">
    <property type="protein sequence ID" value="KAE8023709.1"/>
    <property type="molecule type" value="Genomic_DNA"/>
</dbReference>
<feature type="region of interest" description="Disordered" evidence="1">
    <location>
        <begin position="25"/>
        <end position="46"/>
    </location>
</feature>
<protein>
    <submittedName>
        <fullName evidence="2">Uncharacterized protein</fullName>
    </submittedName>
</protein>
<evidence type="ECO:0000313" key="2">
    <source>
        <dbReference type="EMBL" id="KAE8023709.1"/>
    </source>
</evidence>